<keyword evidence="11" id="KW-0511">Multifunctional enzyme</keyword>
<evidence type="ECO:0000256" key="10">
    <source>
        <dbReference type="ARBA" id="ARBA00023239"/>
    </source>
</evidence>
<dbReference type="Gene3D" id="3.20.190.10">
    <property type="entry name" value="MutM-like, N-terminal"/>
    <property type="match status" value="1"/>
</dbReference>
<keyword evidence="7" id="KW-0862">Zinc</keyword>
<dbReference type="GO" id="GO:0003684">
    <property type="term" value="F:damaged DNA binding"/>
    <property type="evidence" value="ECO:0007669"/>
    <property type="project" value="InterPro"/>
</dbReference>
<dbReference type="Proteomes" id="UP000292881">
    <property type="component" value="Unassembled WGS sequence"/>
</dbReference>
<keyword evidence="9" id="KW-0234">DNA repair</keyword>
<evidence type="ECO:0000256" key="9">
    <source>
        <dbReference type="ARBA" id="ARBA00023204"/>
    </source>
</evidence>
<dbReference type="PANTHER" id="PTHR42697:SF1">
    <property type="entry name" value="ENDONUCLEASE 8"/>
    <property type="match status" value="1"/>
</dbReference>
<dbReference type="SUPFAM" id="SSF81624">
    <property type="entry name" value="N-terminal domain of MutM-like DNA repair proteins"/>
    <property type="match status" value="1"/>
</dbReference>
<proteinExistence type="inferred from homology"/>
<dbReference type="SMART" id="SM01232">
    <property type="entry name" value="H2TH"/>
    <property type="match status" value="1"/>
</dbReference>
<evidence type="ECO:0000256" key="6">
    <source>
        <dbReference type="ARBA" id="ARBA00022801"/>
    </source>
</evidence>
<keyword evidence="5 13" id="KW-0863">Zinc-finger</keyword>
<evidence type="ECO:0000256" key="5">
    <source>
        <dbReference type="ARBA" id="ARBA00022771"/>
    </source>
</evidence>
<keyword evidence="4" id="KW-0227">DNA damage</keyword>
<keyword evidence="17" id="KW-1185">Reference proteome</keyword>
<feature type="domain" description="Formamidopyrimidine-DNA glycosylase catalytic" evidence="15">
    <location>
        <begin position="2"/>
        <end position="101"/>
    </location>
</feature>
<dbReference type="GO" id="GO:0140078">
    <property type="term" value="F:class I DNA-(apurinic or apyrimidinic site) endonuclease activity"/>
    <property type="evidence" value="ECO:0007669"/>
    <property type="project" value="UniProtKB-EC"/>
</dbReference>
<evidence type="ECO:0000256" key="3">
    <source>
        <dbReference type="ARBA" id="ARBA00022723"/>
    </source>
</evidence>
<keyword evidence="8" id="KW-0238">DNA-binding</keyword>
<evidence type="ECO:0000256" key="2">
    <source>
        <dbReference type="ARBA" id="ARBA00012720"/>
    </source>
</evidence>
<evidence type="ECO:0000256" key="11">
    <source>
        <dbReference type="ARBA" id="ARBA00023268"/>
    </source>
</evidence>
<dbReference type="InterPro" id="IPR044090">
    <property type="entry name" value="Nei2_N"/>
</dbReference>
<organism evidence="16 17">
    <name type="scientific">Agromyces binzhouensis</name>
    <dbReference type="NCBI Taxonomy" id="1817495"/>
    <lineage>
        <taxon>Bacteria</taxon>
        <taxon>Bacillati</taxon>
        <taxon>Actinomycetota</taxon>
        <taxon>Actinomycetes</taxon>
        <taxon>Micrococcales</taxon>
        <taxon>Microbacteriaceae</taxon>
        <taxon>Agromyces</taxon>
    </lineage>
</organism>
<dbReference type="InterPro" id="IPR035937">
    <property type="entry name" value="FPG_N"/>
</dbReference>
<accession>A0A4Q2JT06</accession>
<dbReference type="InterPro" id="IPR012319">
    <property type="entry name" value="FPG_cat"/>
</dbReference>
<feature type="domain" description="FPG-type" evidence="14">
    <location>
        <begin position="219"/>
        <end position="258"/>
    </location>
</feature>
<evidence type="ECO:0000313" key="16">
    <source>
        <dbReference type="EMBL" id="RXZ49647.1"/>
    </source>
</evidence>
<keyword evidence="12" id="KW-0326">Glycosidase</keyword>
<evidence type="ECO:0000256" key="12">
    <source>
        <dbReference type="ARBA" id="ARBA00023295"/>
    </source>
</evidence>
<evidence type="ECO:0000256" key="7">
    <source>
        <dbReference type="ARBA" id="ARBA00022833"/>
    </source>
</evidence>
<keyword evidence="3" id="KW-0479">Metal-binding</keyword>
<evidence type="ECO:0000256" key="8">
    <source>
        <dbReference type="ARBA" id="ARBA00023125"/>
    </source>
</evidence>
<dbReference type="PROSITE" id="PS51066">
    <property type="entry name" value="ZF_FPG_2"/>
    <property type="match status" value="1"/>
</dbReference>
<dbReference type="PANTHER" id="PTHR42697">
    <property type="entry name" value="ENDONUCLEASE 8"/>
    <property type="match status" value="1"/>
</dbReference>
<evidence type="ECO:0000259" key="15">
    <source>
        <dbReference type="PROSITE" id="PS51068"/>
    </source>
</evidence>
<evidence type="ECO:0000259" key="14">
    <source>
        <dbReference type="PROSITE" id="PS51066"/>
    </source>
</evidence>
<evidence type="ECO:0000256" key="4">
    <source>
        <dbReference type="ARBA" id="ARBA00022763"/>
    </source>
</evidence>
<dbReference type="SUPFAM" id="SSF57716">
    <property type="entry name" value="Glucocorticoid receptor-like (DNA-binding domain)"/>
    <property type="match status" value="1"/>
</dbReference>
<dbReference type="SMART" id="SM00898">
    <property type="entry name" value="Fapy_DNA_glyco"/>
    <property type="match status" value="1"/>
</dbReference>
<gene>
    <name evidence="16" type="ORF">ESO86_06085</name>
</gene>
<dbReference type="RefSeq" id="WP_129234087.1">
    <property type="nucleotide sequence ID" value="NZ_SDPL01000077.1"/>
</dbReference>
<dbReference type="GO" id="GO:0008270">
    <property type="term" value="F:zinc ion binding"/>
    <property type="evidence" value="ECO:0007669"/>
    <property type="project" value="UniProtKB-KW"/>
</dbReference>
<name>A0A4Q2JT06_9MICO</name>
<dbReference type="InterPro" id="IPR000214">
    <property type="entry name" value="Znf_DNA_glyclase/AP_lyase"/>
</dbReference>
<dbReference type="OrthoDB" id="9800855at2"/>
<dbReference type="PROSITE" id="PS51068">
    <property type="entry name" value="FPG_CAT"/>
    <property type="match status" value="1"/>
</dbReference>
<evidence type="ECO:0000256" key="13">
    <source>
        <dbReference type="PROSITE-ProRule" id="PRU00391"/>
    </source>
</evidence>
<keyword evidence="6" id="KW-0378">Hydrolase</keyword>
<dbReference type="EC" id="4.2.99.18" evidence="2"/>
<dbReference type="SUPFAM" id="SSF46946">
    <property type="entry name" value="S13-like H2TH domain"/>
    <property type="match status" value="1"/>
</dbReference>
<dbReference type="CDD" id="cd08971">
    <property type="entry name" value="AcNei2_N"/>
    <property type="match status" value="1"/>
</dbReference>
<dbReference type="EMBL" id="SDPL01000077">
    <property type="protein sequence ID" value="RXZ49647.1"/>
    <property type="molecule type" value="Genomic_DNA"/>
</dbReference>
<dbReference type="Gene3D" id="1.10.8.50">
    <property type="match status" value="1"/>
</dbReference>
<sequence length="258" mass="28402">MPEGDTVFRAARRLDDALAGRTVVRSDIRVPAFATVDLAGETIHSVASRGKHLLMRIGGVVLHTHLKMEAEWRVLRPGQRWPSPAHRARAIVETADATAVGFDLGVVEVFPAAEEADRLGHLGPDLLGPDWDAAEATRRLAAEPGVPAVVALADQRNLAGLGNVLVNEVCFLRGIRPERPIGEVDLVPAIDLARRVIHANRDRSERTTTGDTRPGRRLWVYGRAGEPCRRCGTRIAYGRFGRNDVELRETYWCPHCQP</sequence>
<evidence type="ECO:0000313" key="17">
    <source>
        <dbReference type="Proteomes" id="UP000292881"/>
    </source>
</evidence>
<comment type="caution">
    <text evidence="16">The sequence shown here is derived from an EMBL/GenBank/DDBJ whole genome shotgun (WGS) entry which is preliminary data.</text>
</comment>
<dbReference type="InterPro" id="IPR010979">
    <property type="entry name" value="Ribosomal_uS13-like_H2TH"/>
</dbReference>
<evidence type="ECO:0000256" key="1">
    <source>
        <dbReference type="ARBA" id="ARBA00009409"/>
    </source>
</evidence>
<protein>
    <recommendedName>
        <fullName evidence="2">DNA-(apurinic or apyrimidinic site) lyase</fullName>
        <ecNumber evidence="2">4.2.99.18</ecNumber>
    </recommendedName>
</protein>
<dbReference type="Pfam" id="PF01149">
    <property type="entry name" value="Fapy_DNA_glyco"/>
    <property type="match status" value="1"/>
</dbReference>
<dbReference type="GO" id="GO:0000703">
    <property type="term" value="F:oxidized pyrimidine nucleobase lesion DNA N-glycosylase activity"/>
    <property type="evidence" value="ECO:0007669"/>
    <property type="project" value="TreeGrafter"/>
</dbReference>
<comment type="similarity">
    <text evidence="1">Belongs to the FPG family.</text>
</comment>
<reference evidence="16 17" key="1">
    <citation type="submission" date="2019-01" db="EMBL/GenBank/DDBJ databases">
        <authorList>
            <person name="Li J."/>
        </authorList>
    </citation>
    <scope>NUCLEOTIDE SEQUENCE [LARGE SCALE GENOMIC DNA]</scope>
    <source>
        <strain evidence="16 17">CGMCC 4.7180</strain>
    </source>
</reference>
<dbReference type="GO" id="GO:0006284">
    <property type="term" value="P:base-excision repair"/>
    <property type="evidence" value="ECO:0007669"/>
    <property type="project" value="InterPro"/>
</dbReference>
<dbReference type="AlphaFoldDB" id="A0A4Q2JT06"/>
<dbReference type="InterPro" id="IPR015886">
    <property type="entry name" value="H2TH_FPG"/>
</dbReference>
<keyword evidence="10" id="KW-0456">Lyase</keyword>